<reference evidence="2 3" key="1">
    <citation type="submission" date="2010-12" db="EMBL/GenBank/DDBJ databases">
        <title>The Genome Sequence of Lactobacillus paracasei subsp. paracasei strain 8700:2.</title>
        <authorList>
            <consortium name="The Broad Institute Genome Sequencing Platform"/>
            <person name="Ward D."/>
            <person name="Earl A."/>
            <person name="Feldgarden M."/>
            <person name="Young S.K."/>
            <person name="Gargeya S."/>
            <person name="Zeng Q."/>
            <person name="Alvarado L."/>
            <person name="Berlin A."/>
            <person name="Bochicchio J."/>
            <person name="Chapman S.B."/>
            <person name="Chen Z."/>
            <person name="Freedman E."/>
            <person name="Gellesch M."/>
            <person name="Goldberg J."/>
            <person name="Griggs A."/>
            <person name="Gujja S."/>
            <person name="Heilman E."/>
            <person name="Heiman D."/>
            <person name="Howarth C."/>
            <person name="Mehta T."/>
            <person name="Neiman D."/>
            <person name="Pearson M."/>
            <person name="Roberts A."/>
            <person name="Saif S."/>
            <person name="Shea T."/>
            <person name="Shenoy N."/>
            <person name="Sisk P."/>
            <person name="Stolte C."/>
            <person name="Sykes S."/>
            <person name="White J."/>
            <person name="Yandava C."/>
            <person name="Saulnier D."/>
            <person name="Haas B."/>
            <person name="Nusbaum C."/>
            <person name="Birren B."/>
        </authorList>
    </citation>
    <scope>NUCLEOTIDE SEQUENCE [LARGE SCALE GENOMIC DNA]</scope>
    <source>
        <strain evidence="2 3">8700:2</strain>
    </source>
</reference>
<dbReference type="EMBL" id="CP002391">
    <property type="protein sequence ID" value="AGT63671.1"/>
    <property type="molecule type" value="Genomic_DNA"/>
</dbReference>
<name>A0A806K786_LACPA</name>
<dbReference type="Proteomes" id="UP000015927">
    <property type="component" value="Chromosome"/>
</dbReference>
<keyword evidence="1" id="KW-1133">Transmembrane helix</keyword>
<gene>
    <name evidence="2" type="ORF">LBPG_03089</name>
</gene>
<dbReference type="GeneID" id="77229879"/>
<evidence type="ECO:0000313" key="3">
    <source>
        <dbReference type="Proteomes" id="UP000015927"/>
    </source>
</evidence>
<sequence length="94" mass="10304">MLLLFFSSLFPYTTSLVAEHFNNATAQVLYGSIIIIISLMNVLLSLNLRKLNPEANFGLLYGTPTVIVALDLLFKLVGLLISMTIFPAAMVLSI</sequence>
<feature type="transmembrane region" description="Helical" evidence="1">
    <location>
        <begin position="58"/>
        <end position="86"/>
    </location>
</feature>
<organism evidence="2 3">
    <name type="scientific">Lacticaseibacillus paracasei subsp. paracasei 8700:2</name>
    <dbReference type="NCBI Taxonomy" id="537973"/>
    <lineage>
        <taxon>Bacteria</taxon>
        <taxon>Bacillati</taxon>
        <taxon>Bacillota</taxon>
        <taxon>Bacilli</taxon>
        <taxon>Lactobacillales</taxon>
        <taxon>Lactobacillaceae</taxon>
        <taxon>Lacticaseibacillus</taxon>
    </lineage>
</organism>
<dbReference type="RefSeq" id="WP_020967574.1">
    <property type="nucleotide sequence ID" value="NC_022112.1"/>
</dbReference>
<evidence type="ECO:0000313" key="2">
    <source>
        <dbReference type="EMBL" id="AGT63671.1"/>
    </source>
</evidence>
<feature type="transmembrane region" description="Helical" evidence="1">
    <location>
        <begin position="28"/>
        <end position="46"/>
    </location>
</feature>
<evidence type="ECO:0000256" key="1">
    <source>
        <dbReference type="SAM" id="Phobius"/>
    </source>
</evidence>
<keyword evidence="1" id="KW-0812">Transmembrane</keyword>
<accession>A0A806K786</accession>
<proteinExistence type="predicted"/>
<dbReference type="AlphaFoldDB" id="A0A806K786"/>
<dbReference type="KEGG" id="lpi:LBPG_03089"/>
<keyword evidence="1" id="KW-0472">Membrane</keyword>
<protein>
    <submittedName>
        <fullName evidence="2">Uncharacterized protein</fullName>
    </submittedName>
</protein>